<reference evidence="2 3" key="1">
    <citation type="journal article" date="2015" name="Nature">
        <title>rRNA introns, odd ribosomes, and small enigmatic genomes across a large radiation of phyla.</title>
        <authorList>
            <person name="Brown C.T."/>
            <person name="Hug L.A."/>
            <person name="Thomas B.C."/>
            <person name="Sharon I."/>
            <person name="Castelle C.J."/>
            <person name="Singh A."/>
            <person name="Wilkins M.J."/>
            <person name="Williams K.H."/>
            <person name="Banfield J.F."/>
        </authorList>
    </citation>
    <scope>NUCLEOTIDE SEQUENCE [LARGE SCALE GENOMIC DNA]</scope>
</reference>
<gene>
    <name evidence="2" type="ORF">UU41_C0035G0016</name>
</gene>
<dbReference type="SUPFAM" id="SSF101447">
    <property type="entry name" value="Formin homology 2 domain (FH2 domain)"/>
    <property type="match status" value="1"/>
</dbReference>
<feature type="coiled-coil region" evidence="1">
    <location>
        <begin position="30"/>
        <end position="145"/>
    </location>
</feature>
<proteinExistence type="predicted"/>
<protein>
    <submittedName>
        <fullName evidence="2">Uncharacterized protein</fullName>
    </submittedName>
</protein>
<evidence type="ECO:0000313" key="2">
    <source>
        <dbReference type="EMBL" id="KKR91551.1"/>
    </source>
</evidence>
<comment type="caution">
    <text evidence="2">The sequence shown here is derived from an EMBL/GenBank/DDBJ whole genome shotgun (WGS) entry which is preliminary data.</text>
</comment>
<keyword evidence="1" id="KW-0175">Coiled coil</keyword>
<name>A0A0G0UVI0_9BACT</name>
<accession>A0A0G0UVI0</accession>
<evidence type="ECO:0000256" key="1">
    <source>
        <dbReference type="SAM" id="Coils"/>
    </source>
</evidence>
<evidence type="ECO:0000313" key="3">
    <source>
        <dbReference type="Proteomes" id="UP000034961"/>
    </source>
</evidence>
<dbReference type="Proteomes" id="UP000034961">
    <property type="component" value="Unassembled WGS sequence"/>
</dbReference>
<sequence>MNDDKTLNDQMAEDVKSVAVSATQQIDYLVKQMSADLDKLGDQIKEQRQMVTDAFKNDSRYQEMNEKIKDLNKQRQVIQKELSGNEAVQRAKKELDELNNQRKALMSKLSEYLKQYVEQFNSRTLKDLEGNLKEIITQYKLVRQRKME</sequence>
<dbReference type="AlphaFoldDB" id="A0A0G0UVI0"/>
<dbReference type="EMBL" id="LCAN01000035">
    <property type="protein sequence ID" value="KKR91551.1"/>
    <property type="molecule type" value="Genomic_DNA"/>
</dbReference>
<organism evidence="2 3">
    <name type="scientific">Candidatus Roizmanbacteria bacterium GW2011_GWA1_41_13</name>
    <dbReference type="NCBI Taxonomy" id="1618474"/>
    <lineage>
        <taxon>Bacteria</taxon>
        <taxon>Candidatus Roizmaniibacteriota</taxon>
    </lineage>
</organism>